<dbReference type="PANTHER" id="PTHR39428:SF1">
    <property type="entry name" value="F420H(2)-DEPENDENT QUINONE REDUCTASE RV1261C"/>
    <property type="match status" value="1"/>
</dbReference>
<dbReference type="SUPFAM" id="SSF50475">
    <property type="entry name" value="FMN-binding split barrel"/>
    <property type="match status" value="1"/>
</dbReference>
<dbReference type="OrthoDB" id="8225825at2"/>
<proteinExistence type="inferred from homology"/>
<protein>
    <submittedName>
        <fullName evidence="3">Nitroreductase family deazaflavin-dependent oxidoreductase</fullName>
    </submittedName>
</protein>
<dbReference type="GO" id="GO:0016491">
    <property type="term" value="F:oxidoreductase activity"/>
    <property type="evidence" value="ECO:0007669"/>
    <property type="project" value="InterPro"/>
</dbReference>
<gene>
    <name evidence="3" type="ORF">F3087_26515</name>
</gene>
<dbReference type="EMBL" id="VXLC01000014">
    <property type="protein sequence ID" value="KAA8886305.1"/>
    <property type="molecule type" value="Genomic_DNA"/>
</dbReference>
<dbReference type="AlphaFoldDB" id="A0A5N0EDU2"/>
<name>A0A5N0EDU2_9NOCA</name>
<dbReference type="Pfam" id="PF04075">
    <property type="entry name" value="F420H2_quin_red"/>
    <property type="match status" value="1"/>
</dbReference>
<evidence type="ECO:0000313" key="3">
    <source>
        <dbReference type="EMBL" id="KAA8886305.1"/>
    </source>
</evidence>
<accession>A0A5N0EDU2</accession>
<evidence type="ECO:0000256" key="1">
    <source>
        <dbReference type="ARBA" id="ARBA00008710"/>
    </source>
</evidence>
<dbReference type="GO" id="GO:0005886">
    <property type="term" value="C:plasma membrane"/>
    <property type="evidence" value="ECO:0007669"/>
    <property type="project" value="TreeGrafter"/>
</dbReference>
<evidence type="ECO:0000256" key="2">
    <source>
        <dbReference type="ARBA" id="ARBA00049106"/>
    </source>
</evidence>
<sequence>MEPKSFNEQVIDEFRANAGKVGGMFEGAAMVLITTTGAKSGRRITNPLVYLPDGDRIVLIASNGGADKHPSWYHNLRANPDLTVEVGSERYEAKAEVVTGAERDALYARMVEIMPGFGEYQEKTSRVIPVFVVRRHAA</sequence>
<keyword evidence="4" id="KW-1185">Reference proteome</keyword>
<organism evidence="3 4">
    <name type="scientific">Nocardia colli</name>
    <dbReference type="NCBI Taxonomy" id="2545717"/>
    <lineage>
        <taxon>Bacteria</taxon>
        <taxon>Bacillati</taxon>
        <taxon>Actinomycetota</taxon>
        <taxon>Actinomycetes</taxon>
        <taxon>Mycobacteriales</taxon>
        <taxon>Nocardiaceae</taxon>
        <taxon>Nocardia</taxon>
    </lineage>
</organism>
<dbReference type="PANTHER" id="PTHR39428">
    <property type="entry name" value="F420H(2)-DEPENDENT QUINONE REDUCTASE RV1261C"/>
    <property type="match status" value="1"/>
</dbReference>
<comment type="caution">
    <text evidence="3">The sequence shown here is derived from an EMBL/GenBank/DDBJ whole genome shotgun (WGS) entry which is preliminary data.</text>
</comment>
<comment type="catalytic activity">
    <reaction evidence="2">
        <text>oxidized coenzyme F420-(gamma-L-Glu)(n) + a quinol + H(+) = reduced coenzyme F420-(gamma-L-Glu)(n) + a quinone</text>
        <dbReference type="Rhea" id="RHEA:39663"/>
        <dbReference type="Rhea" id="RHEA-COMP:12939"/>
        <dbReference type="Rhea" id="RHEA-COMP:14378"/>
        <dbReference type="ChEBI" id="CHEBI:15378"/>
        <dbReference type="ChEBI" id="CHEBI:24646"/>
        <dbReference type="ChEBI" id="CHEBI:132124"/>
        <dbReference type="ChEBI" id="CHEBI:133980"/>
        <dbReference type="ChEBI" id="CHEBI:139511"/>
    </reaction>
</comment>
<dbReference type="InterPro" id="IPR012349">
    <property type="entry name" value="Split_barrel_FMN-bd"/>
</dbReference>
<dbReference type="GO" id="GO:0070967">
    <property type="term" value="F:coenzyme F420 binding"/>
    <property type="evidence" value="ECO:0007669"/>
    <property type="project" value="TreeGrafter"/>
</dbReference>
<dbReference type="Gene3D" id="2.30.110.10">
    <property type="entry name" value="Electron Transport, Fmn-binding Protein, Chain A"/>
    <property type="match status" value="1"/>
</dbReference>
<comment type="similarity">
    <text evidence="1">Belongs to the F420H(2)-dependent quinone reductase family.</text>
</comment>
<evidence type="ECO:0000313" key="4">
    <source>
        <dbReference type="Proteomes" id="UP000323876"/>
    </source>
</evidence>
<dbReference type="Proteomes" id="UP000323876">
    <property type="component" value="Unassembled WGS sequence"/>
</dbReference>
<dbReference type="NCBIfam" id="TIGR00026">
    <property type="entry name" value="hi_GC_TIGR00026"/>
    <property type="match status" value="1"/>
</dbReference>
<reference evidence="3 4" key="1">
    <citation type="submission" date="2019-09" db="EMBL/GenBank/DDBJ databases">
        <authorList>
            <person name="Wang X."/>
        </authorList>
    </citation>
    <scope>NUCLEOTIDE SEQUENCE [LARGE SCALE GENOMIC DNA]</scope>
    <source>
        <strain evidence="3 4">CICC 11023</strain>
    </source>
</reference>
<dbReference type="InterPro" id="IPR004378">
    <property type="entry name" value="F420H2_quin_Rdtase"/>
</dbReference>